<keyword evidence="7" id="KW-0862">Zinc</keyword>
<proteinExistence type="inferred from homology"/>
<evidence type="ECO:0000313" key="15">
    <source>
        <dbReference type="Proteomes" id="UP001230188"/>
    </source>
</evidence>
<dbReference type="EMBL" id="JAQMWT010000674">
    <property type="protein sequence ID" value="KAJ8598416.1"/>
    <property type="molecule type" value="Genomic_DNA"/>
</dbReference>
<evidence type="ECO:0000256" key="5">
    <source>
        <dbReference type="ARBA" id="ARBA00022723"/>
    </source>
</evidence>
<evidence type="ECO:0000256" key="1">
    <source>
        <dbReference type="ARBA" id="ARBA00004123"/>
    </source>
</evidence>
<dbReference type="GO" id="GO:0000785">
    <property type="term" value="C:chromatin"/>
    <property type="evidence" value="ECO:0007669"/>
    <property type="project" value="TreeGrafter"/>
</dbReference>
<comment type="caution">
    <text evidence="14">The sequence shown here is derived from an EMBL/GenBank/DDBJ whole genome shotgun (WGS) entry which is preliminary data.</text>
</comment>
<evidence type="ECO:0000259" key="13">
    <source>
        <dbReference type="PROSITE" id="PS51793"/>
    </source>
</evidence>
<accession>A0AAD7U546</accession>
<comment type="similarity">
    <text evidence="11">Belongs to the yippee family.</text>
</comment>
<feature type="domain" description="Mis18" evidence="13">
    <location>
        <begin position="9"/>
        <end position="99"/>
    </location>
</feature>
<comment type="subcellular location">
    <subcellularLocation>
        <location evidence="2">Chromosome</location>
        <location evidence="2">Centromere</location>
    </subcellularLocation>
    <subcellularLocation>
        <location evidence="1">Nucleus</location>
    </subcellularLocation>
</comment>
<dbReference type="AlphaFoldDB" id="A0AAD7U546"/>
<keyword evidence="15" id="KW-1185">Reference proteome</keyword>
<keyword evidence="10" id="KW-0137">Centromere</keyword>
<evidence type="ECO:0000256" key="12">
    <source>
        <dbReference type="SAM" id="Coils"/>
    </source>
</evidence>
<dbReference type="PROSITE" id="PS51793">
    <property type="entry name" value="MIS18"/>
    <property type="match status" value="1"/>
</dbReference>
<evidence type="ECO:0000256" key="7">
    <source>
        <dbReference type="ARBA" id="ARBA00022833"/>
    </source>
</evidence>
<organism evidence="14 15">
    <name type="scientific">Chrysophaeum taylorii</name>
    <dbReference type="NCBI Taxonomy" id="2483200"/>
    <lineage>
        <taxon>Eukaryota</taxon>
        <taxon>Sar</taxon>
        <taxon>Stramenopiles</taxon>
        <taxon>Ochrophyta</taxon>
        <taxon>Pelagophyceae</taxon>
        <taxon>Pelagomonadales</taxon>
        <taxon>Pelagomonadaceae</taxon>
        <taxon>Chrysophaeum</taxon>
    </lineage>
</organism>
<keyword evidence="5" id="KW-0479">Metal-binding</keyword>
<keyword evidence="8" id="KW-0539">Nucleus</keyword>
<dbReference type="Proteomes" id="UP001230188">
    <property type="component" value="Unassembled WGS sequence"/>
</dbReference>
<evidence type="ECO:0000256" key="6">
    <source>
        <dbReference type="ARBA" id="ARBA00022776"/>
    </source>
</evidence>
<feature type="coiled-coil region" evidence="12">
    <location>
        <begin position="130"/>
        <end position="157"/>
    </location>
</feature>
<keyword evidence="12" id="KW-0175">Coiled coil</keyword>
<evidence type="ECO:0000256" key="11">
    <source>
        <dbReference type="RuleBase" id="RU110713"/>
    </source>
</evidence>
<dbReference type="InterPro" id="IPR034752">
    <property type="entry name" value="Mis18"/>
</dbReference>
<dbReference type="Pfam" id="PF03226">
    <property type="entry name" value="Yippee-Mis18"/>
    <property type="match status" value="1"/>
</dbReference>
<evidence type="ECO:0000256" key="2">
    <source>
        <dbReference type="ARBA" id="ARBA00004584"/>
    </source>
</evidence>
<dbReference type="InterPro" id="IPR004910">
    <property type="entry name" value="Yippee/Mis18/Cereblon"/>
</dbReference>
<dbReference type="PANTHER" id="PTHR16431">
    <property type="entry name" value="NEUROGENIC PROTEIN MASTERMIND"/>
    <property type="match status" value="1"/>
</dbReference>
<evidence type="ECO:0000256" key="8">
    <source>
        <dbReference type="ARBA" id="ARBA00023242"/>
    </source>
</evidence>
<protein>
    <recommendedName>
        <fullName evidence="11">Protein yippee-like</fullName>
    </recommendedName>
</protein>
<dbReference type="GO" id="GO:0046872">
    <property type="term" value="F:metal ion binding"/>
    <property type="evidence" value="ECO:0007669"/>
    <property type="project" value="UniProtKB-KW"/>
</dbReference>
<evidence type="ECO:0000256" key="10">
    <source>
        <dbReference type="ARBA" id="ARBA00023328"/>
    </source>
</evidence>
<reference evidence="14" key="1">
    <citation type="submission" date="2023-01" db="EMBL/GenBank/DDBJ databases">
        <title>Metagenome sequencing of chrysophaentin producing Chrysophaeum taylorii.</title>
        <authorList>
            <person name="Davison J."/>
            <person name="Bewley C."/>
        </authorList>
    </citation>
    <scope>NUCLEOTIDE SEQUENCE</scope>
    <source>
        <strain evidence="14">NIES-1699</strain>
    </source>
</reference>
<evidence type="ECO:0000256" key="3">
    <source>
        <dbReference type="ARBA" id="ARBA00022454"/>
    </source>
</evidence>
<keyword evidence="9" id="KW-0131">Cell cycle</keyword>
<dbReference type="GO" id="GO:0034080">
    <property type="term" value="P:CENP-A containing chromatin assembly"/>
    <property type="evidence" value="ECO:0007669"/>
    <property type="project" value="TreeGrafter"/>
</dbReference>
<keyword evidence="4" id="KW-0132">Cell division</keyword>
<keyword evidence="6" id="KW-0498">Mitosis</keyword>
<dbReference type="GO" id="GO:0051301">
    <property type="term" value="P:cell division"/>
    <property type="evidence" value="ECO:0007669"/>
    <property type="project" value="UniProtKB-KW"/>
</dbReference>
<dbReference type="GO" id="GO:0005634">
    <property type="term" value="C:nucleus"/>
    <property type="evidence" value="ECO:0007669"/>
    <property type="project" value="UniProtKB-SubCell"/>
</dbReference>
<evidence type="ECO:0000313" key="14">
    <source>
        <dbReference type="EMBL" id="KAJ8598416.1"/>
    </source>
</evidence>
<evidence type="ECO:0000256" key="9">
    <source>
        <dbReference type="ARBA" id="ARBA00023306"/>
    </source>
</evidence>
<dbReference type="GO" id="GO:0000775">
    <property type="term" value="C:chromosome, centromeric region"/>
    <property type="evidence" value="ECO:0007669"/>
    <property type="project" value="UniProtKB-SubCell"/>
</dbReference>
<dbReference type="PANTHER" id="PTHR16431:SF1">
    <property type="entry name" value="NEUROGENIC PROTEIN MASTERMIND"/>
    <property type="match status" value="1"/>
</dbReference>
<keyword evidence="3" id="KW-0158">Chromosome</keyword>
<evidence type="ECO:0000256" key="4">
    <source>
        <dbReference type="ARBA" id="ARBA00022618"/>
    </source>
</evidence>
<dbReference type="GO" id="GO:0007059">
    <property type="term" value="P:chromosome segregation"/>
    <property type="evidence" value="ECO:0007669"/>
    <property type="project" value="TreeGrafter"/>
</dbReference>
<name>A0AAD7U546_9STRA</name>
<gene>
    <name evidence="14" type="ORF">CTAYLR_007649</name>
</gene>
<sequence>MMSSIPERPLVFQCRLCRTIVADSLTIEAISEARRTVSLREAAAVVRAADVVEDADSTFRPLRCASCSAAIGRTYLTTPLEDLRDLYTLDIDALASYELGTTTAAAPMMVPAPPGGGGVDRLEATLIAEIRKVQAVALQLDDRLEDLEKRHRKLAQRRRQPTTTT</sequence>